<feature type="region of interest" description="Disordered" evidence="1">
    <location>
        <begin position="49"/>
        <end position="73"/>
    </location>
</feature>
<sequence length="137" mass="15598">MAVLALPLVTAIFRPRNRRFSFFIAAVPSAHLLPGRRFFSRNHSISALNTHSASHKKSAGPDSENQKKSRAPTFQQAIQRLQEKEWMDKIQIEDIHGRVGVALMEDKLQEARLTWFEHVLRRSMDDPVRGKPGVLSS</sequence>
<accession>A0A484KT19</accession>
<keyword evidence="3" id="KW-1185">Reference proteome</keyword>
<dbReference type="AlphaFoldDB" id="A0A484KT19"/>
<evidence type="ECO:0000313" key="2">
    <source>
        <dbReference type="EMBL" id="VFQ66319.1"/>
    </source>
</evidence>
<gene>
    <name evidence="2" type="ORF">CCAM_LOCUS8095</name>
</gene>
<organism evidence="2 3">
    <name type="scientific">Cuscuta campestris</name>
    <dbReference type="NCBI Taxonomy" id="132261"/>
    <lineage>
        <taxon>Eukaryota</taxon>
        <taxon>Viridiplantae</taxon>
        <taxon>Streptophyta</taxon>
        <taxon>Embryophyta</taxon>
        <taxon>Tracheophyta</taxon>
        <taxon>Spermatophyta</taxon>
        <taxon>Magnoliopsida</taxon>
        <taxon>eudicotyledons</taxon>
        <taxon>Gunneridae</taxon>
        <taxon>Pentapetalae</taxon>
        <taxon>asterids</taxon>
        <taxon>lamiids</taxon>
        <taxon>Solanales</taxon>
        <taxon>Convolvulaceae</taxon>
        <taxon>Cuscuteae</taxon>
        <taxon>Cuscuta</taxon>
        <taxon>Cuscuta subgen. Grammica</taxon>
        <taxon>Cuscuta sect. Cleistogrammica</taxon>
    </lineage>
</organism>
<dbReference type="Proteomes" id="UP000595140">
    <property type="component" value="Unassembled WGS sequence"/>
</dbReference>
<evidence type="ECO:0000256" key="1">
    <source>
        <dbReference type="SAM" id="MobiDB-lite"/>
    </source>
</evidence>
<proteinExistence type="predicted"/>
<protein>
    <submittedName>
        <fullName evidence="2">Uncharacterized protein</fullName>
    </submittedName>
</protein>
<dbReference type="OrthoDB" id="1283502at2759"/>
<reference evidence="2 3" key="1">
    <citation type="submission" date="2018-04" db="EMBL/GenBank/DDBJ databases">
        <authorList>
            <person name="Vogel A."/>
        </authorList>
    </citation>
    <scope>NUCLEOTIDE SEQUENCE [LARGE SCALE GENOMIC DNA]</scope>
</reference>
<evidence type="ECO:0000313" key="3">
    <source>
        <dbReference type="Proteomes" id="UP000595140"/>
    </source>
</evidence>
<name>A0A484KT19_9ASTE</name>
<dbReference type="EMBL" id="OOIL02000547">
    <property type="protein sequence ID" value="VFQ66319.1"/>
    <property type="molecule type" value="Genomic_DNA"/>
</dbReference>